<evidence type="ECO:0000313" key="3">
    <source>
        <dbReference type="Proteomes" id="UP000053240"/>
    </source>
</evidence>
<dbReference type="EMBL" id="LADJ01030688">
    <property type="protein sequence ID" value="KPJ21216.1"/>
    <property type="molecule type" value="Genomic_DNA"/>
</dbReference>
<evidence type="ECO:0000256" key="1">
    <source>
        <dbReference type="SAM" id="Coils"/>
    </source>
</evidence>
<dbReference type="STRING" id="76193.A0A0N1IQS2"/>
<evidence type="ECO:0000313" key="2">
    <source>
        <dbReference type="EMBL" id="KPJ21216.1"/>
    </source>
</evidence>
<keyword evidence="3" id="KW-1185">Reference proteome</keyword>
<dbReference type="AlphaFoldDB" id="A0A0N1IQS2"/>
<accession>A0A0N1IQS2</accession>
<comment type="caution">
    <text evidence="2">The sequence shown here is derived from an EMBL/GenBank/DDBJ whole genome shotgun (WGS) entry which is preliminary data.</text>
</comment>
<keyword evidence="1" id="KW-0175">Coiled coil</keyword>
<reference evidence="2 3" key="1">
    <citation type="journal article" date="2015" name="Nat. Commun.">
        <title>Outbred genome sequencing and CRISPR/Cas9 gene editing in butterflies.</title>
        <authorList>
            <person name="Li X."/>
            <person name="Fan D."/>
            <person name="Zhang W."/>
            <person name="Liu G."/>
            <person name="Zhang L."/>
            <person name="Zhao L."/>
            <person name="Fang X."/>
            <person name="Chen L."/>
            <person name="Dong Y."/>
            <person name="Chen Y."/>
            <person name="Ding Y."/>
            <person name="Zhao R."/>
            <person name="Feng M."/>
            <person name="Zhu Y."/>
            <person name="Feng Y."/>
            <person name="Jiang X."/>
            <person name="Zhu D."/>
            <person name="Xiang H."/>
            <person name="Feng X."/>
            <person name="Li S."/>
            <person name="Wang J."/>
            <person name="Zhang G."/>
            <person name="Kronforst M.R."/>
            <person name="Wang W."/>
        </authorList>
    </citation>
    <scope>NUCLEOTIDE SEQUENCE [LARGE SCALE GENOMIC DNA]</scope>
    <source>
        <strain evidence="2">Ya'a_city_454_Pm</strain>
        <tissue evidence="2">Whole body</tissue>
    </source>
</reference>
<sequence length="119" mass="13695">MRLKECQQLASQIEKSDTEIESLRARLAAAVNDKDKAELSLQEAHHLLASSKHKSIELEQQMTTLTQKLVENEQEKEQLRLDLRSANISLQDVQQRLHTLQVLLLFCLYEKVANKQTVT</sequence>
<protein>
    <submittedName>
        <fullName evidence="2">Uncharacterized protein</fullName>
    </submittedName>
</protein>
<dbReference type="Proteomes" id="UP000053240">
    <property type="component" value="Unassembled WGS sequence"/>
</dbReference>
<gene>
    <name evidence="2" type="ORF">RR48_00306</name>
</gene>
<name>A0A0N1IQS2_PAPMA</name>
<feature type="coiled-coil region" evidence="1">
    <location>
        <begin position="6"/>
        <end position="96"/>
    </location>
</feature>
<proteinExistence type="predicted"/>
<dbReference type="InParanoid" id="A0A0N1IQS2"/>
<organism evidence="2 3">
    <name type="scientific">Papilio machaon</name>
    <name type="common">Old World swallowtail butterfly</name>
    <dbReference type="NCBI Taxonomy" id="76193"/>
    <lineage>
        <taxon>Eukaryota</taxon>
        <taxon>Metazoa</taxon>
        <taxon>Ecdysozoa</taxon>
        <taxon>Arthropoda</taxon>
        <taxon>Hexapoda</taxon>
        <taxon>Insecta</taxon>
        <taxon>Pterygota</taxon>
        <taxon>Neoptera</taxon>
        <taxon>Endopterygota</taxon>
        <taxon>Lepidoptera</taxon>
        <taxon>Glossata</taxon>
        <taxon>Ditrysia</taxon>
        <taxon>Papilionoidea</taxon>
        <taxon>Papilionidae</taxon>
        <taxon>Papilioninae</taxon>
        <taxon>Papilio</taxon>
    </lineage>
</organism>